<dbReference type="OrthoDB" id="10265837at2759"/>
<dbReference type="InterPro" id="IPR003033">
    <property type="entry name" value="SCP2_sterol-bd_dom"/>
</dbReference>
<accession>A0A4Z1PFR6</accession>
<reference evidence="2 3" key="1">
    <citation type="submission" date="2019-04" db="EMBL/GenBank/DDBJ databases">
        <title>High contiguity whole genome sequence and gene annotation resource for two Venturia nashicola isolates.</title>
        <authorList>
            <person name="Prokchorchik M."/>
            <person name="Won K."/>
            <person name="Lee Y."/>
            <person name="Choi E.D."/>
            <person name="Segonzac C."/>
            <person name="Sohn K.H."/>
        </authorList>
    </citation>
    <scope>NUCLEOTIDE SEQUENCE [LARGE SCALE GENOMIC DNA]</scope>
    <source>
        <strain evidence="2 3">PRI2</strain>
    </source>
</reference>
<name>A0A4Z1PFR6_9PEZI</name>
<comment type="caution">
    <text evidence="2">The sequence shown here is derived from an EMBL/GenBank/DDBJ whole genome shotgun (WGS) entry which is preliminary data.</text>
</comment>
<dbReference type="Proteomes" id="UP000298493">
    <property type="component" value="Unassembled WGS sequence"/>
</dbReference>
<dbReference type="STRING" id="86259.A0A4Z1PFR6"/>
<dbReference type="Gene3D" id="3.30.1050.10">
    <property type="entry name" value="SCP2 sterol-binding domain"/>
    <property type="match status" value="1"/>
</dbReference>
<proteinExistence type="predicted"/>
<dbReference type="SUPFAM" id="SSF55718">
    <property type="entry name" value="SCP-like"/>
    <property type="match status" value="1"/>
</dbReference>
<evidence type="ECO:0000313" key="2">
    <source>
        <dbReference type="EMBL" id="TID26514.1"/>
    </source>
</evidence>
<evidence type="ECO:0000313" key="3">
    <source>
        <dbReference type="Proteomes" id="UP000298493"/>
    </source>
</evidence>
<feature type="domain" description="SCP2" evidence="1">
    <location>
        <begin position="20"/>
        <end position="120"/>
    </location>
</feature>
<dbReference type="PANTHER" id="PTHR10094">
    <property type="entry name" value="STEROL CARRIER PROTEIN 2 SCP-2 FAMILY PROTEIN"/>
    <property type="match status" value="1"/>
</dbReference>
<organism evidence="2 3">
    <name type="scientific">Venturia nashicola</name>
    <dbReference type="NCBI Taxonomy" id="86259"/>
    <lineage>
        <taxon>Eukaryota</taxon>
        <taxon>Fungi</taxon>
        <taxon>Dikarya</taxon>
        <taxon>Ascomycota</taxon>
        <taxon>Pezizomycotina</taxon>
        <taxon>Dothideomycetes</taxon>
        <taxon>Pleosporomycetidae</taxon>
        <taxon>Venturiales</taxon>
        <taxon>Venturiaceae</taxon>
        <taxon>Venturia</taxon>
    </lineage>
</organism>
<evidence type="ECO:0000259" key="1">
    <source>
        <dbReference type="Pfam" id="PF02036"/>
    </source>
</evidence>
<dbReference type="EMBL" id="SNSC02000002">
    <property type="protein sequence ID" value="TID26514.1"/>
    <property type="molecule type" value="Genomic_DNA"/>
</dbReference>
<dbReference type="Pfam" id="PF02036">
    <property type="entry name" value="SCP2"/>
    <property type="match status" value="1"/>
</dbReference>
<gene>
    <name evidence="2" type="ORF">E6O75_ATG01007</name>
</gene>
<dbReference type="PANTHER" id="PTHR10094:SF25">
    <property type="entry name" value="SCP2 STEROL-BINDING DOMAIN-CONTAINING PROTEIN 1"/>
    <property type="match status" value="1"/>
</dbReference>
<keyword evidence="3" id="KW-1185">Reference proteome</keyword>
<dbReference type="AlphaFoldDB" id="A0A4Z1PFR6"/>
<dbReference type="InterPro" id="IPR036527">
    <property type="entry name" value="SCP2_sterol-bd_dom_sf"/>
</dbReference>
<dbReference type="GO" id="GO:0005829">
    <property type="term" value="C:cytosol"/>
    <property type="evidence" value="ECO:0007669"/>
    <property type="project" value="TreeGrafter"/>
</dbReference>
<protein>
    <submittedName>
        <fullName evidence="2">Putative lipid transfer protein</fullName>
    </submittedName>
</protein>
<sequence length="129" mass="13671">MGLANSEFPASEAFDAINQGMIDEPAEKKDAIKKAGAIFAFTLKNKAGKQESWYIDLKNDGSVGKGAAPPSGKADVTLLLSDDDFGKLVKGTAKAQSLFMAGKLKIRGDIMKATRLEPILGKAQTKAKL</sequence>
<dbReference type="FunFam" id="3.30.1050.10:FF:000001">
    <property type="entry name" value="Putative Non-specific lipid-transfer protein"/>
    <property type="match status" value="1"/>
</dbReference>